<dbReference type="InterPro" id="IPR046449">
    <property type="entry name" value="DEGP_PDZ_sf"/>
</dbReference>
<name>A0ABD1RZ78_9LAMI</name>
<accession>A0ABD1RZ78</accession>
<dbReference type="GO" id="GO:0006508">
    <property type="term" value="P:proteolysis"/>
    <property type="evidence" value="ECO:0007669"/>
    <property type="project" value="UniProtKB-KW"/>
</dbReference>
<dbReference type="AlphaFoldDB" id="A0ABD1RZ78"/>
<dbReference type="Gene3D" id="3.20.190.20">
    <property type="match status" value="1"/>
</dbReference>
<organism evidence="1 2">
    <name type="scientific">Forsythia ovata</name>
    <dbReference type="NCBI Taxonomy" id="205694"/>
    <lineage>
        <taxon>Eukaryota</taxon>
        <taxon>Viridiplantae</taxon>
        <taxon>Streptophyta</taxon>
        <taxon>Embryophyta</taxon>
        <taxon>Tracheophyta</taxon>
        <taxon>Spermatophyta</taxon>
        <taxon>Magnoliopsida</taxon>
        <taxon>eudicotyledons</taxon>
        <taxon>Gunneridae</taxon>
        <taxon>Pentapetalae</taxon>
        <taxon>asterids</taxon>
        <taxon>lamiids</taxon>
        <taxon>Lamiales</taxon>
        <taxon>Oleaceae</taxon>
        <taxon>Forsythieae</taxon>
        <taxon>Forsythia</taxon>
    </lineage>
</organism>
<dbReference type="Proteomes" id="UP001604277">
    <property type="component" value="Unassembled WGS sequence"/>
</dbReference>
<proteinExistence type="predicted"/>
<keyword evidence="2" id="KW-1185">Reference proteome</keyword>
<protein>
    <submittedName>
        <fullName evidence="1">Serine protease</fullName>
    </submittedName>
</protein>
<evidence type="ECO:0000313" key="1">
    <source>
        <dbReference type="EMBL" id="KAL2493573.1"/>
    </source>
</evidence>
<comment type="caution">
    <text evidence="1">The sequence shown here is derived from an EMBL/GenBank/DDBJ whole genome shotgun (WGS) entry which is preliminary data.</text>
</comment>
<dbReference type="GO" id="GO:0008233">
    <property type="term" value="F:peptidase activity"/>
    <property type="evidence" value="ECO:0007669"/>
    <property type="project" value="UniProtKB-KW"/>
</dbReference>
<gene>
    <name evidence="1" type="ORF">Fot_37330</name>
</gene>
<sequence>MVVELLDNGCRVARLARQPWLSASTAPDYRLAPEHHLHAALENLKKNKKYFMDNLSCAIYRMKIDGSLETVRGVEAAEYGKDYEFGAPVKLLDKLMHEMPQSPEEQIVVVSQIGTRHLKKEGPTSWLKDIYWTIPISHS</sequence>
<keyword evidence="1" id="KW-0378">Hydrolase</keyword>
<reference evidence="2" key="1">
    <citation type="submission" date="2024-07" db="EMBL/GenBank/DDBJ databases">
        <title>Two chromosome-level genome assemblies of Korean endemic species Abeliophyllum distichum and Forsythia ovata (Oleaceae).</title>
        <authorList>
            <person name="Jang H."/>
        </authorList>
    </citation>
    <scope>NUCLEOTIDE SEQUENCE [LARGE SCALE GENOMIC DNA]</scope>
</reference>
<keyword evidence="1" id="KW-0645">Protease</keyword>
<evidence type="ECO:0000313" key="2">
    <source>
        <dbReference type="Proteomes" id="UP001604277"/>
    </source>
</evidence>
<dbReference type="EMBL" id="JBFOLJ010000011">
    <property type="protein sequence ID" value="KAL2493573.1"/>
    <property type="molecule type" value="Genomic_DNA"/>
</dbReference>